<evidence type="ECO:0000313" key="2">
    <source>
        <dbReference type="Proteomes" id="UP000615455"/>
    </source>
</evidence>
<sequence length="96" mass="10822">MSSLRQQIIILHLAHPSLESNVVGWALYDGAKAKGTLQMNTGDEATPPYESVLEAMQEGWHVLQLPALPNYQPGLQHELGHMPYEYILERKVNIDE</sequence>
<dbReference type="Proteomes" id="UP000615455">
    <property type="component" value="Unassembled WGS sequence"/>
</dbReference>
<name>A0ABQ2BUH3_9BACL</name>
<reference evidence="2" key="1">
    <citation type="journal article" date="2019" name="Int. J. Syst. Evol. Microbiol.">
        <title>The Global Catalogue of Microorganisms (GCM) 10K type strain sequencing project: providing services to taxonomists for standard genome sequencing and annotation.</title>
        <authorList>
            <consortium name="The Broad Institute Genomics Platform"/>
            <consortium name="The Broad Institute Genome Sequencing Center for Infectious Disease"/>
            <person name="Wu L."/>
            <person name="Ma J."/>
        </authorList>
    </citation>
    <scope>NUCLEOTIDE SEQUENCE [LARGE SCALE GENOMIC DNA]</scope>
    <source>
        <strain evidence="2">CGMCC 1.15043</strain>
    </source>
</reference>
<organism evidence="1 2">
    <name type="scientific">Paenibacillus marchantiophytorum</name>
    <dbReference type="NCBI Taxonomy" id="1619310"/>
    <lineage>
        <taxon>Bacteria</taxon>
        <taxon>Bacillati</taxon>
        <taxon>Bacillota</taxon>
        <taxon>Bacilli</taxon>
        <taxon>Bacillales</taxon>
        <taxon>Paenibacillaceae</taxon>
        <taxon>Paenibacillus</taxon>
    </lineage>
</organism>
<proteinExistence type="predicted"/>
<gene>
    <name evidence="1" type="ORF">GCM10008018_18140</name>
</gene>
<comment type="caution">
    <text evidence="1">The sequence shown here is derived from an EMBL/GenBank/DDBJ whole genome shotgun (WGS) entry which is preliminary data.</text>
</comment>
<evidence type="ECO:0000313" key="1">
    <source>
        <dbReference type="EMBL" id="GGI46647.1"/>
    </source>
</evidence>
<accession>A0ABQ2BUH3</accession>
<protein>
    <submittedName>
        <fullName evidence="1">Uncharacterized protein</fullName>
    </submittedName>
</protein>
<dbReference type="RefSeq" id="WP_189010489.1">
    <property type="nucleotide sequence ID" value="NZ_BMHE01000006.1"/>
</dbReference>
<keyword evidence="2" id="KW-1185">Reference proteome</keyword>
<dbReference type="EMBL" id="BMHE01000006">
    <property type="protein sequence ID" value="GGI46647.1"/>
    <property type="molecule type" value="Genomic_DNA"/>
</dbReference>